<feature type="domain" description="RecX second three-helical" evidence="6">
    <location>
        <begin position="112"/>
        <end position="153"/>
    </location>
</feature>
<comment type="function">
    <text evidence="5">Modulates RecA activity.</text>
</comment>
<evidence type="ECO:0000256" key="1">
    <source>
        <dbReference type="ARBA" id="ARBA00004496"/>
    </source>
</evidence>
<dbReference type="AlphaFoldDB" id="A0A1L3MV90"/>
<dbReference type="InterPro" id="IPR053925">
    <property type="entry name" value="RecX_HTH_3rd"/>
</dbReference>
<dbReference type="KEGG" id="bwh:A9C19_16805"/>
<dbReference type="HAMAP" id="MF_01114">
    <property type="entry name" value="RecX"/>
    <property type="match status" value="1"/>
</dbReference>
<dbReference type="PANTHER" id="PTHR33602:SF1">
    <property type="entry name" value="REGULATORY PROTEIN RECX FAMILY PROTEIN"/>
    <property type="match status" value="1"/>
</dbReference>
<dbReference type="GO" id="GO:0006282">
    <property type="term" value="P:regulation of DNA repair"/>
    <property type="evidence" value="ECO:0007669"/>
    <property type="project" value="UniProtKB-UniRule"/>
</dbReference>
<evidence type="ECO:0000256" key="2">
    <source>
        <dbReference type="ARBA" id="ARBA00009695"/>
    </source>
</evidence>
<keyword evidence="4 5" id="KW-0963">Cytoplasm</keyword>
<comment type="subcellular location">
    <subcellularLocation>
        <location evidence="1 5">Cytoplasm</location>
    </subcellularLocation>
</comment>
<dbReference type="EMBL" id="CP016020">
    <property type="protein sequence ID" value="APH06253.1"/>
    <property type="molecule type" value="Genomic_DNA"/>
</dbReference>
<sequence length="270" mass="31825">MPIITKITAQKQTTDRLNIFLDDGSGEKYAFSVDQDILIKYNLQKGKELDDLEIMDIQYGDLIKKAYNKALEFLSYRMRSIKEVKDYLLKKEYEEVVCLEVIGKLQEYKYVNDLEFAEAYVRTQWQTNGKGPSVIKRELREKGVHPNFIEEALEPYNQEAQIEEAIGHANKVLKKNHKLSTVQLQQKTEQYLVRKGFPFGIISIVLEEVNINQDESEEWSALEKHAEKAERKYQSEEPYVFKMKMKQFLYRKGFPLELIDKYLEQEGEEN</sequence>
<name>A0A1L3MV90_9BACI</name>
<dbReference type="Proteomes" id="UP000181936">
    <property type="component" value="Chromosome"/>
</dbReference>
<comment type="similarity">
    <text evidence="2 5">Belongs to the RecX family.</text>
</comment>
<reference evidence="9 10" key="1">
    <citation type="journal article" date="2016" name="Sci. Rep.">
        <title>Complete genome sequence and transcriptomic analysis of a novel marine strain Bacillus weihaiensis reveals the mechanism of brown algae degradation.</title>
        <authorList>
            <person name="Zhu Y."/>
            <person name="Chen P."/>
            <person name="Bao Y."/>
            <person name="Men Y."/>
            <person name="Zeng Y."/>
            <person name="Yang J."/>
            <person name="Sun J."/>
            <person name="Sun Y."/>
        </authorList>
    </citation>
    <scope>NUCLEOTIDE SEQUENCE [LARGE SCALE GENOMIC DNA]</scope>
    <source>
        <strain evidence="9 10">Alg07</strain>
    </source>
</reference>
<feature type="domain" description="RecX third three-helical" evidence="7">
    <location>
        <begin position="217"/>
        <end position="263"/>
    </location>
</feature>
<dbReference type="Pfam" id="PF21981">
    <property type="entry name" value="RecX_HTH3"/>
    <property type="match status" value="2"/>
</dbReference>
<evidence type="ECO:0000259" key="8">
    <source>
        <dbReference type="Pfam" id="PF21982"/>
    </source>
</evidence>
<evidence type="ECO:0000256" key="4">
    <source>
        <dbReference type="ARBA" id="ARBA00022490"/>
    </source>
</evidence>
<accession>A0A1L3MV90</accession>
<gene>
    <name evidence="5" type="primary">recX</name>
    <name evidence="9" type="ORF">A9C19_16805</name>
</gene>
<dbReference type="PANTHER" id="PTHR33602">
    <property type="entry name" value="REGULATORY PROTEIN RECX FAMILY PROTEIN"/>
    <property type="match status" value="1"/>
</dbReference>
<dbReference type="GO" id="GO:0005737">
    <property type="term" value="C:cytoplasm"/>
    <property type="evidence" value="ECO:0007669"/>
    <property type="project" value="UniProtKB-SubCell"/>
</dbReference>
<evidence type="ECO:0000313" key="9">
    <source>
        <dbReference type="EMBL" id="APH06253.1"/>
    </source>
</evidence>
<evidence type="ECO:0000313" key="10">
    <source>
        <dbReference type="Proteomes" id="UP000181936"/>
    </source>
</evidence>
<organism evidence="9 10">
    <name type="scientific">Bacillus weihaiensis</name>
    <dbReference type="NCBI Taxonomy" id="1547283"/>
    <lineage>
        <taxon>Bacteria</taxon>
        <taxon>Bacillati</taxon>
        <taxon>Bacillota</taxon>
        <taxon>Bacilli</taxon>
        <taxon>Bacillales</taxon>
        <taxon>Bacillaceae</taxon>
        <taxon>Bacillus</taxon>
    </lineage>
</organism>
<dbReference type="Pfam" id="PF02631">
    <property type="entry name" value="RecX_HTH2"/>
    <property type="match status" value="1"/>
</dbReference>
<evidence type="ECO:0000256" key="5">
    <source>
        <dbReference type="HAMAP-Rule" id="MF_01114"/>
    </source>
</evidence>
<dbReference type="OrthoDB" id="5421057at2"/>
<evidence type="ECO:0000259" key="6">
    <source>
        <dbReference type="Pfam" id="PF02631"/>
    </source>
</evidence>
<dbReference type="InterPro" id="IPR036388">
    <property type="entry name" value="WH-like_DNA-bd_sf"/>
</dbReference>
<feature type="domain" description="RecX first three-helical" evidence="8">
    <location>
        <begin position="66"/>
        <end position="105"/>
    </location>
</feature>
<dbReference type="STRING" id="1547283.A9C19_16805"/>
<dbReference type="Gene3D" id="1.10.10.10">
    <property type="entry name" value="Winged helix-like DNA-binding domain superfamily/Winged helix DNA-binding domain"/>
    <property type="match status" value="4"/>
</dbReference>
<dbReference type="Pfam" id="PF21982">
    <property type="entry name" value="RecX_HTH1"/>
    <property type="match status" value="1"/>
</dbReference>
<dbReference type="InterPro" id="IPR053926">
    <property type="entry name" value="RecX_HTH_1st"/>
</dbReference>
<dbReference type="InterPro" id="IPR053924">
    <property type="entry name" value="RecX_HTH_2nd"/>
</dbReference>
<keyword evidence="10" id="KW-1185">Reference proteome</keyword>
<dbReference type="NCBIfam" id="NF010733">
    <property type="entry name" value="PRK14135.1"/>
    <property type="match status" value="1"/>
</dbReference>
<evidence type="ECO:0000256" key="3">
    <source>
        <dbReference type="ARBA" id="ARBA00018111"/>
    </source>
</evidence>
<dbReference type="InterPro" id="IPR003783">
    <property type="entry name" value="Regulatory_RecX"/>
</dbReference>
<proteinExistence type="inferred from homology"/>
<feature type="domain" description="RecX third three-helical" evidence="7">
    <location>
        <begin position="160"/>
        <end position="206"/>
    </location>
</feature>
<protein>
    <recommendedName>
        <fullName evidence="3 5">Regulatory protein RecX</fullName>
    </recommendedName>
</protein>
<evidence type="ECO:0000259" key="7">
    <source>
        <dbReference type="Pfam" id="PF21981"/>
    </source>
</evidence>
<dbReference type="RefSeq" id="WP_072581052.1">
    <property type="nucleotide sequence ID" value="NZ_CP016020.1"/>
</dbReference>